<protein>
    <submittedName>
        <fullName evidence="1">Uncharacterized protein</fullName>
    </submittedName>
</protein>
<dbReference type="Proteomes" id="UP000196880">
    <property type="component" value="Unassembled WGS sequence"/>
</dbReference>
<sequence>MNYCKMFLIIGLSIFATNAISQQNKRLSVSGKPQDEAYCAILGDTRIPDKKCLGEDPKNHTTIVRTAYGINYDFAIRSTDNPALCKTIDYVKPLLNFLGSKNIKYEQTYSNSICYYKFVINTKQDLCSQQALSLLDNGSSSITKLELTKANNWNQTTTSFSEACK</sequence>
<comment type="caution">
    <text evidence="1">The sequence shown here is derived from an EMBL/GenBank/DDBJ whole genome shotgun (WGS) entry which is preliminary data.</text>
</comment>
<name>A0A210RXR8_9BURK</name>
<evidence type="ECO:0000313" key="2">
    <source>
        <dbReference type="Proteomes" id="UP000196880"/>
    </source>
</evidence>
<dbReference type="EMBL" id="NAIA01000003">
    <property type="protein sequence ID" value="OWF65786.1"/>
    <property type="molecule type" value="Genomic_DNA"/>
</dbReference>
<reference evidence="1 2" key="1">
    <citation type="submission" date="2017-03" db="EMBL/GenBank/DDBJ databases">
        <title>New species Polynucleobacter sp. MWH-EgelM1-30-B4.</title>
        <authorList>
            <person name="Hahn M.W."/>
        </authorList>
    </citation>
    <scope>NUCLEOTIDE SEQUENCE [LARGE SCALE GENOMIC DNA]</scope>
    <source>
        <strain evidence="1 2">MWH-EgelM1-30-B4</strain>
    </source>
</reference>
<organism evidence="1 2">
    <name type="scientific">Polynucleobacter hirudinilacicola</name>
    <dbReference type="NCBI Taxonomy" id="1743166"/>
    <lineage>
        <taxon>Bacteria</taxon>
        <taxon>Pseudomonadati</taxon>
        <taxon>Pseudomonadota</taxon>
        <taxon>Betaproteobacteria</taxon>
        <taxon>Burkholderiales</taxon>
        <taxon>Burkholderiaceae</taxon>
        <taxon>Polynucleobacter</taxon>
    </lineage>
</organism>
<proteinExistence type="predicted"/>
<accession>A0A210RXR8</accession>
<dbReference type="RefSeq" id="WP_087910022.1">
    <property type="nucleotide sequence ID" value="NZ_NAIA01000003.1"/>
</dbReference>
<dbReference type="AlphaFoldDB" id="A0A210RXR8"/>
<gene>
    <name evidence="1" type="ORF">B6A14_08445</name>
</gene>
<evidence type="ECO:0000313" key="1">
    <source>
        <dbReference type="EMBL" id="OWF65786.1"/>
    </source>
</evidence>
<keyword evidence="2" id="KW-1185">Reference proteome</keyword>